<dbReference type="GO" id="GO:0008198">
    <property type="term" value="F:ferrous iron binding"/>
    <property type="evidence" value="ECO:0007669"/>
    <property type="project" value="TreeGrafter"/>
</dbReference>
<evidence type="ECO:0000256" key="3">
    <source>
        <dbReference type="ARBA" id="ARBA00022723"/>
    </source>
</evidence>
<dbReference type="EC" id="1.16.3.2" evidence="7"/>
<gene>
    <name evidence="9" type="ordered locus">Selin_1738</name>
</gene>
<dbReference type="GO" id="GO:0004322">
    <property type="term" value="F:ferroxidase activity"/>
    <property type="evidence" value="ECO:0007669"/>
    <property type="project" value="TreeGrafter"/>
</dbReference>
<accession>E6W147</accession>
<evidence type="ECO:0000256" key="6">
    <source>
        <dbReference type="PIRSR" id="PIRSR601519-1"/>
    </source>
</evidence>
<feature type="domain" description="Ferritin-like diiron" evidence="8">
    <location>
        <begin position="1"/>
        <end position="145"/>
    </location>
</feature>
<dbReference type="GO" id="GO:0006826">
    <property type="term" value="P:iron ion transport"/>
    <property type="evidence" value="ECO:0007669"/>
    <property type="project" value="InterPro"/>
</dbReference>
<dbReference type="RefSeq" id="WP_013506347.1">
    <property type="nucleotide sequence ID" value="NC_014836.1"/>
</dbReference>
<comment type="catalytic activity">
    <reaction evidence="7">
        <text>4 Fe(2+) + O2 + 6 H2O = 4 iron(III) oxide-hydroxide + 12 H(+)</text>
        <dbReference type="Rhea" id="RHEA:11972"/>
        <dbReference type="ChEBI" id="CHEBI:15377"/>
        <dbReference type="ChEBI" id="CHEBI:15378"/>
        <dbReference type="ChEBI" id="CHEBI:15379"/>
        <dbReference type="ChEBI" id="CHEBI:29033"/>
        <dbReference type="ChEBI" id="CHEBI:78619"/>
        <dbReference type="EC" id="1.16.3.2"/>
    </reaction>
</comment>
<dbReference type="InterPro" id="IPR001519">
    <property type="entry name" value="Ferritin"/>
</dbReference>
<feature type="binding site" evidence="6">
    <location>
        <position position="17"/>
    </location>
    <ligand>
        <name>Fe cation</name>
        <dbReference type="ChEBI" id="CHEBI:24875"/>
        <label>1</label>
    </ligand>
</feature>
<reference evidence="9 10" key="1">
    <citation type="submission" date="2010-12" db="EMBL/GenBank/DDBJ databases">
        <title>Complete sequence of Desulfurispirillum indicum S5.</title>
        <authorList>
            <consortium name="US DOE Joint Genome Institute"/>
            <person name="Lucas S."/>
            <person name="Copeland A."/>
            <person name="Lapidus A."/>
            <person name="Cheng J.-F."/>
            <person name="Goodwin L."/>
            <person name="Pitluck S."/>
            <person name="Chertkov O."/>
            <person name="Held B."/>
            <person name="Detter J.C."/>
            <person name="Han C."/>
            <person name="Tapia R."/>
            <person name="Land M."/>
            <person name="Hauser L."/>
            <person name="Kyrpides N."/>
            <person name="Ivanova N."/>
            <person name="Mikhailova N."/>
            <person name="Haggblom M."/>
            <person name="Rauschenbach I."/>
            <person name="Bini E."/>
            <person name="Woyke T."/>
        </authorList>
    </citation>
    <scope>NUCLEOTIDE SEQUENCE [LARGE SCALE GENOMIC DNA]</scope>
    <source>
        <strain evidence="10">ATCC BAA-1389 / DSM 22839 / S5</strain>
    </source>
</reference>
<dbReference type="GO" id="GO:0008199">
    <property type="term" value="F:ferric iron binding"/>
    <property type="evidence" value="ECO:0007669"/>
    <property type="project" value="InterPro"/>
</dbReference>
<feature type="binding site" evidence="6">
    <location>
        <position position="127"/>
    </location>
    <ligand>
        <name>Fe cation</name>
        <dbReference type="ChEBI" id="CHEBI:24875"/>
        <label>1</label>
    </ligand>
</feature>
<protein>
    <recommendedName>
        <fullName evidence="7">Ferritin</fullName>
        <ecNumber evidence="7">1.16.3.2</ecNumber>
    </recommendedName>
</protein>
<dbReference type="eggNOG" id="COG1528">
    <property type="taxonomic scope" value="Bacteria"/>
</dbReference>
<dbReference type="KEGG" id="din:Selin_1738"/>
<evidence type="ECO:0000256" key="2">
    <source>
        <dbReference type="ARBA" id="ARBA00022434"/>
    </source>
</evidence>
<dbReference type="GO" id="GO:0042802">
    <property type="term" value="F:identical protein binding"/>
    <property type="evidence" value="ECO:0007669"/>
    <property type="project" value="UniProtKB-ARBA"/>
</dbReference>
<evidence type="ECO:0000256" key="5">
    <source>
        <dbReference type="ARBA" id="ARBA00023004"/>
    </source>
</evidence>
<dbReference type="GO" id="GO:0006879">
    <property type="term" value="P:intracellular iron ion homeostasis"/>
    <property type="evidence" value="ECO:0007669"/>
    <property type="project" value="UniProtKB-KW"/>
</dbReference>
<comment type="function">
    <text evidence="7">Iron-storage protein.</text>
</comment>
<keyword evidence="3 6" id="KW-0479">Metal-binding</keyword>
<dbReference type="STRING" id="653733.Selin_1738"/>
<sequence length="168" mass="19192">MISKKMQNALNEQIKHEIYSAHLYLAMSAHCESNGLKGFAHWLQLQYDEEMMHAMKFYRYVLDQGATIALQEIPAPPSKFESVLEMFEEVLKHEQFVTASIHKLVDLALAEKDHATTIFLQWFVTEQVEEEASAQDIIDQLKLVGKEKSGLFMINREMGTRTAATADA</sequence>
<evidence type="ECO:0000259" key="8">
    <source>
        <dbReference type="PROSITE" id="PS50905"/>
    </source>
</evidence>
<keyword evidence="5 6" id="KW-0408">Iron</keyword>
<dbReference type="Gene3D" id="1.20.1260.10">
    <property type="match status" value="1"/>
</dbReference>
<evidence type="ECO:0000256" key="1">
    <source>
        <dbReference type="ARBA" id="ARBA00006950"/>
    </source>
</evidence>
<dbReference type="FunFam" id="1.20.1260.10:FF:000001">
    <property type="entry name" value="Non-heme ferritin"/>
    <property type="match status" value="1"/>
</dbReference>
<dbReference type="Proteomes" id="UP000002572">
    <property type="component" value="Chromosome"/>
</dbReference>
<dbReference type="OrthoDB" id="9801481at2"/>
<keyword evidence="7" id="KW-0963">Cytoplasm</keyword>
<dbReference type="InterPro" id="IPR008331">
    <property type="entry name" value="Ferritin_DPS_dom"/>
</dbReference>
<keyword evidence="10" id="KW-1185">Reference proteome</keyword>
<dbReference type="InterPro" id="IPR012347">
    <property type="entry name" value="Ferritin-like"/>
</dbReference>
<keyword evidence="4 9" id="KW-0560">Oxidoreductase</keyword>
<evidence type="ECO:0000313" key="10">
    <source>
        <dbReference type="Proteomes" id="UP000002572"/>
    </source>
</evidence>
<dbReference type="FunCoup" id="E6W147">
    <property type="interactions" value="200"/>
</dbReference>
<name>E6W147_DESIS</name>
<evidence type="ECO:0000256" key="4">
    <source>
        <dbReference type="ARBA" id="ARBA00023002"/>
    </source>
</evidence>
<comment type="similarity">
    <text evidence="1 7">Belongs to the ferritin family. Prokaryotic subfamily.</text>
</comment>
<dbReference type="InterPro" id="IPR009078">
    <property type="entry name" value="Ferritin-like_SF"/>
</dbReference>
<dbReference type="HOGENOM" id="CLU_065681_1_2_0"/>
<organism evidence="9 10">
    <name type="scientific">Desulfurispirillum indicum (strain ATCC BAA-1389 / DSM 22839 / S5)</name>
    <dbReference type="NCBI Taxonomy" id="653733"/>
    <lineage>
        <taxon>Bacteria</taxon>
        <taxon>Pseudomonadati</taxon>
        <taxon>Chrysiogenota</taxon>
        <taxon>Chrysiogenia</taxon>
        <taxon>Chrysiogenales</taxon>
        <taxon>Chrysiogenaceae</taxon>
        <taxon>Desulfurispirillum</taxon>
    </lineage>
</organism>
<dbReference type="PANTHER" id="PTHR11431:SF127">
    <property type="entry name" value="BACTERIAL NON-HEME FERRITIN"/>
    <property type="match status" value="1"/>
</dbReference>
<evidence type="ECO:0000256" key="7">
    <source>
        <dbReference type="RuleBase" id="RU361145"/>
    </source>
</evidence>
<dbReference type="AlphaFoldDB" id="E6W147"/>
<dbReference type="PROSITE" id="PS50905">
    <property type="entry name" value="FERRITIN_LIKE"/>
    <property type="match status" value="1"/>
</dbReference>
<dbReference type="SUPFAM" id="SSF47240">
    <property type="entry name" value="Ferritin-like"/>
    <property type="match status" value="1"/>
</dbReference>
<dbReference type="CDD" id="cd01055">
    <property type="entry name" value="Nonheme_Ferritin"/>
    <property type="match status" value="1"/>
</dbReference>
<dbReference type="EMBL" id="CP002432">
    <property type="protein sequence ID" value="ADU66467.1"/>
    <property type="molecule type" value="Genomic_DNA"/>
</dbReference>
<dbReference type="InterPro" id="IPR041719">
    <property type="entry name" value="Ferritin_prok"/>
</dbReference>
<feature type="binding site" evidence="6">
    <location>
        <position position="50"/>
    </location>
    <ligand>
        <name>Fe cation</name>
        <dbReference type="ChEBI" id="CHEBI:24875"/>
        <label>1</label>
    </ligand>
</feature>
<dbReference type="GO" id="GO:0005829">
    <property type="term" value="C:cytosol"/>
    <property type="evidence" value="ECO:0007669"/>
    <property type="project" value="TreeGrafter"/>
</dbReference>
<keyword evidence="2 7" id="KW-0409">Iron storage</keyword>
<feature type="binding site" evidence="6">
    <location>
        <position position="94"/>
    </location>
    <ligand>
        <name>Fe cation</name>
        <dbReference type="ChEBI" id="CHEBI:24875"/>
        <label>1</label>
    </ligand>
</feature>
<proteinExistence type="inferred from homology"/>
<dbReference type="Pfam" id="PF00210">
    <property type="entry name" value="Ferritin"/>
    <property type="match status" value="1"/>
</dbReference>
<evidence type="ECO:0000313" key="9">
    <source>
        <dbReference type="EMBL" id="ADU66467.1"/>
    </source>
</evidence>
<dbReference type="InterPro" id="IPR009040">
    <property type="entry name" value="Ferritin-like_diiron"/>
</dbReference>
<dbReference type="InParanoid" id="E6W147"/>
<dbReference type="PANTHER" id="PTHR11431">
    <property type="entry name" value="FERRITIN"/>
    <property type="match status" value="1"/>
</dbReference>
<comment type="subcellular location">
    <subcellularLocation>
        <location evidence="7">Cytoplasm</location>
    </subcellularLocation>
</comment>
<feature type="binding site" evidence="6">
    <location>
        <position position="53"/>
    </location>
    <ligand>
        <name>Fe cation</name>
        <dbReference type="ChEBI" id="CHEBI:24875"/>
        <label>1</label>
    </ligand>
</feature>